<accession>A0A5B7J5W9</accession>
<dbReference type="Proteomes" id="UP000324222">
    <property type="component" value="Unassembled WGS sequence"/>
</dbReference>
<evidence type="ECO:0000313" key="1">
    <source>
        <dbReference type="EMBL" id="MPC88917.1"/>
    </source>
</evidence>
<keyword evidence="2" id="KW-1185">Reference proteome</keyword>
<evidence type="ECO:0000313" key="2">
    <source>
        <dbReference type="Proteomes" id="UP000324222"/>
    </source>
</evidence>
<proteinExistence type="predicted"/>
<reference evidence="1 2" key="1">
    <citation type="submission" date="2019-05" db="EMBL/GenBank/DDBJ databases">
        <title>Another draft genome of Portunus trituberculatus and its Hox gene families provides insights of decapod evolution.</title>
        <authorList>
            <person name="Jeong J.-H."/>
            <person name="Song I."/>
            <person name="Kim S."/>
            <person name="Choi T."/>
            <person name="Kim D."/>
            <person name="Ryu S."/>
            <person name="Kim W."/>
        </authorList>
    </citation>
    <scope>NUCLEOTIDE SEQUENCE [LARGE SCALE GENOMIC DNA]</scope>
    <source>
        <tissue evidence="1">Muscle</tissue>
    </source>
</reference>
<protein>
    <submittedName>
        <fullName evidence="1">Uncharacterized protein</fullName>
    </submittedName>
</protein>
<gene>
    <name evidence="1" type="ORF">E2C01_083841</name>
</gene>
<organism evidence="1 2">
    <name type="scientific">Portunus trituberculatus</name>
    <name type="common">Swimming crab</name>
    <name type="synonym">Neptunus trituberculatus</name>
    <dbReference type="NCBI Taxonomy" id="210409"/>
    <lineage>
        <taxon>Eukaryota</taxon>
        <taxon>Metazoa</taxon>
        <taxon>Ecdysozoa</taxon>
        <taxon>Arthropoda</taxon>
        <taxon>Crustacea</taxon>
        <taxon>Multicrustacea</taxon>
        <taxon>Malacostraca</taxon>
        <taxon>Eumalacostraca</taxon>
        <taxon>Eucarida</taxon>
        <taxon>Decapoda</taxon>
        <taxon>Pleocyemata</taxon>
        <taxon>Brachyura</taxon>
        <taxon>Eubrachyura</taxon>
        <taxon>Portunoidea</taxon>
        <taxon>Portunidae</taxon>
        <taxon>Portuninae</taxon>
        <taxon>Portunus</taxon>
    </lineage>
</organism>
<dbReference type="EMBL" id="VSRR010079335">
    <property type="protein sequence ID" value="MPC88917.1"/>
    <property type="molecule type" value="Genomic_DNA"/>
</dbReference>
<name>A0A5B7J5W9_PORTR</name>
<dbReference type="AlphaFoldDB" id="A0A5B7J5W9"/>
<comment type="caution">
    <text evidence="1">The sequence shown here is derived from an EMBL/GenBank/DDBJ whole genome shotgun (WGS) entry which is preliminary data.</text>
</comment>
<sequence length="59" mass="6383">MTTTADQGVTSGGIRRRRLMGHLAIKAPPRLLHSTFGSPSFASPDTFRSVLHLSMQTST</sequence>